<dbReference type="Pfam" id="PF06283">
    <property type="entry name" value="ThuA"/>
    <property type="match status" value="1"/>
</dbReference>
<dbReference type="Proteomes" id="UP000093309">
    <property type="component" value="Unassembled WGS sequence"/>
</dbReference>
<dbReference type="PANTHER" id="PTHR40469:SF2">
    <property type="entry name" value="GALACTOSE-BINDING DOMAIN-LIKE SUPERFAMILY PROTEIN"/>
    <property type="match status" value="1"/>
</dbReference>
<comment type="caution">
    <text evidence="2">The sequence shown here is derived from an EMBL/GenBank/DDBJ whole genome shotgun (WGS) entry which is preliminary data.</text>
</comment>
<dbReference type="AlphaFoldDB" id="A0A1C1A6R8"/>
<dbReference type="Gene3D" id="3.40.50.880">
    <property type="match status" value="1"/>
</dbReference>
<feature type="domain" description="ThuA-like" evidence="1">
    <location>
        <begin position="37"/>
        <end position="208"/>
    </location>
</feature>
<proteinExistence type="predicted"/>
<keyword evidence="2" id="KW-0378">Hydrolase</keyword>
<dbReference type="InterPro" id="IPR029010">
    <property type="entry name" value="ThuA-like"/>
</dbReference>
<dbReference type="PANTHER" id="PTHR40469">
    <property type="entry name" value="SECRETED GLYCOSYL HYDROLASE"/>
    <property type="match status" value="1"/>
</dbReference>
<protein>
    <submittedName>
        <fullName evidence="2">Glycosyl hydrolase</fullName>
    </submittedName>
</protein>
<reference evidence="3" key="1">
    <citation type="submission" date="2016-05" db="EMBL/GenBank/DDBJ databases">
        <title>Paenibacillus oryzae. sp. nov., isolated from the rice root.</title>
        <authorList>
            <person name="Zhang J."/>
            <person name="Zhang X."/>
        </authorList>
    </citation>
    <scope>NUCLEOTIDE SEQUENCE [LARGE SCALE GENOMIC DNA]</scope>
    <source>
        <strain evidence="3">KCTC13222</strain>
    </source>
</reference>
<dbReference type="GO" id="GO:0016787">
    <property type="term" value="F:hydrolase activity"/>
    <property type="evidence" value="ECO:0007669"/>
    <property type="project" value="UniProtKB-KW"/>
</dbReference>
<dbReference type="OrthoDB" id="9816308at2"/>
<dbReference type="SUPFAM" id="SSF52317">
    <property type="entry name" value="Class I glutamine amidotransferase-like"/>
    <property type="match status" value="1"/>
</dbReference>
<keyword evidence="3" id="KW-1185">Reference proteome</keyword>
<dbReference type="RefSeq" id="WP_065851032.1">
    <property type="nucleotide sequence ID" value="NZ_LYPC01000011.1"/>
</dbReference>
<dbReference type="STRING" id="512399.A8709_02150"/>
<dbReference type="InterPro" id="IPR029062">
    <property type="entry name" value="Class_I_gatase-like"/>
</dbReference>
<accession>A0A1C1A6R8</accession>
<gene>
    <name evidence="2" type="ORF">A8709_02150</name>
</gene>
<name>A0A1C1A6R8_9BACL</name>
<dbReference type="EMBL" id="LYPC01000011">
    <property type="protein sequence ID" value="OCT16257.1"/>
    <property type="molecule type" value="Genomic_DNA"/>
</dbReference>
<organism evidence="2 3">
    <name type="scientific">Paenibacillus pectinilyticus</name>
    <dbReference type="NCBI Taxonomy" id="512399"/>
    <lineage>
        <taxon>Bacteria</taxon>
        <taxon>Bacillati</taxon>
        <taxon>Bacillota</taxon>
        <taxon>Bacilli</taxon>
        <taxon>Bacillales</taxon>
        <taxon>Paenibacillaceae</taxon>
        <taxon>Paenibacillus</taxon>
    </lineage>
</organism>
<evidence type="ECO:0000313" key="3">
    <source>
        <dbReference type="Proteomes" id="UP000093309"/>
    </source>
</evidence>
<evidence type="ECO:0000313" key="2">
    <source>
        <dbReference type="EMBL" id="OCT16257.1"/>
    </source>
</evidence>
<sequence>MTNLMKILLVGDDASIAPYHPLEPVSAKLAAIFGDEFELVSTDNYDAFADLKRSEFPICISYTDCWNRDLTASQTAGLLTFVAGGGNLIVLHSGISIQRSYELLQMVGAKFMHHPPFQTLSYYGIEEGHPLLEGVTNFSVDEEPYMFEFDPFTPKTVFLTYEFEGARYPAGWEHDYALGKIIYLQPGHHAPSFDPPAYRQLLLNSARWLAARRVE</sequence>
<evidence type="ECO:0000259" key="1">
    <source>
        <dbReference type="Pfam" id="PF06283"/>
    </source>
</evidence>